<feature type="compositionally biased region" description="Polar residues" evidence="7">
    <location>
        <begin position="443"/>
        <end position="453"/>
    </location>
</feature>
<dbReference type="Gene3D" id="1.10.10.970">
    <property type="entry name" value="RNA 2'-phosphotransferase, Tpt1/KptA family, N-terminal domain"/>
    <property type="match status" value="1"/>
</dbReference>
<feature type="compositionally biased region" description="Basic and acidic residues" evidence="7">
    <location>
        <begin position="1306"/>
        <end position="1318"/>
    </location>
</feature>
<keyword evidence="4" id="KW-0808">Transferase</keyword>
<accession>A0A9W8K511</accession>
<evidence type="ECO:0000313" key="10">
    <source>
        <dbReference type="Proteomes" id="UP001148786"/>
    </source>
</evidence>
<feature type="compositionally biased region" description="Acidic residues" evidence="7">
    <location>
        <begin position="402"/>
        <end position="415"/>
    </location>
</feature>
<feature type="domain" description="Restriction of telomere capping protein 4 C-terminal" evidence="8">
    <location>
        <begin position="955"/>
        <end position="1147"/>
    </location>
</feature>
<feature type="compositionally biased region" description="Basic and acidic residues" evidence="7">
    <location>
        <begin position="676"/>
        <end position="690"/>
    </location>
</feature>
<comment type="function">
    <text evidence="1">Catalyzes the last step of tRNA splicing, the transfer of the splice junction 2'-phosphate from ligated tRNA to NAD to produce ADP-ribose 1''-2'' cyclic phosphate.</text>
</comment>
<name>A0A9W8K511_9AGAR</name>
<feature type="region of interest" description="Disordered" evidence="7">
    <location>
        <begin position="1146"/>
        <end position="1516"/>
    </location>
</feature>
<feature type="compositionally biased region" description="Basic and acidic residues" evidence="7">
    <location>
        <begin position="72"/>
        <end position="82"/>
    </location>
</feature>
<comment type="caution">
    <text evidence="9">The sequence shown here is derived from an EMBL/GenBank/DDBJ whole genome shotgun (WGS) entry which is preliminary data.</text>
</comment>
<dbReference type="Pfam" id="PF14474">
    <property type="entry name" value="RTC4"/>
    <property type="match status" value="1"/>
</dbReference>
<comment type="catalytic activity">
    <reaction evidence="6">
        <text>2'-phospho-[ligated tRNA] + NAD(+) = mature tRNA + ADP-alpha-D-ribose 1'',2''-cyclic phosphate + nicotinamide</text>
        <dbReference type="Rhea" id="RHEA:23324"/>
        <dbReference type="Rhea" id="RHEA-COMP:11106"/>
        <dbReference type="Rhea" id="RHEA-COMP:11107"/>
        <dbReference type="ChEBI" id="CHEBI:17154"/>
        <dbReference type="ChEBI" id="CHEBI:57540"/>
        <dbReference type="ChEBI" id="CHEBI:76596"/>
        <dbReference type="ChEBI" id="CHEBI:82883"/>
        <dbReference type="ChEBI" id="CHEBI:85027"/>
        <dbReference type="EC" id="2.7.1.160"/>
    </reaction>
</comment>
<feature type="compositionally biased region" description="Basic and acidic residues" evidence="7">
    <location>
        <begin position="792"/>
        <end position="802"/>
    </location>
</feature>
<dbReference type="PANTHER" id="PTHR12684:SF2">
    <property type="entry name" value="TRNA 2'-PHOSPHOTRANSFERASE 1"/>
    <property type="match status" value="1"/>
</dbReference>
<evidence type="ECO:0000256" key="2">
    <source>
        <dbReference type="ARBA" id="ARBA00009836"/>
    </source>
</evidence>
<feature type="compositionally biased region" description="Low complexity" evidence="7">
    <location>
        <begin position="1471"/>
        <end position="1487"/>
    </location>
</feature>
<feature type="region of interest" description="Disordered" evidence="7">
    <location>
        <begin position="510"/>
        <end position="573"/>
    </location>
</feature>
<feature type="compositionally biased region" description="Basic and acidic residues" evidence="7">
    <location>
        <begin position="426"/>
        <end position="438"/>
    </location>
</feature>
<evidence type="ECO:0000256" key="3">
    <source>
        <dbReference type="ARBA" id="ARBA00012007"/>
    </source>
</evidence>
<evidence type="ECO:0000256" key="6">
    <source>
        <dbReference type="ARBA" id="ARBA00047949"/>
    </source>
</evidence>
<feature type="region of interest" description="Disordered" evidence="7">
    <location>
        <begin position="1"/>
        <end position="82"/>
    </location>
</feature>
<dbReference type="GO" id="GO:0000215">
    <property type="term" value="F:tRNA 2'-phosphotransferase activity"/>
    <property type="evidence" value="ECO:0007669"/>
    <property type="project" value="UniProtKB-EC"/>
</dbReference>
<feature type="compositionally biased region" description="Basic and acidic residues" evidence="7">
    <location>
        <begin position="847"/>
        <end position="859"/>
    </location>
</feature>
<dbReference type="GO" id="GO:0006388">
    <property type="term" value="P:tRNA splicing, via endonucleolytic cleavage and ligation"/>
    <property type="evidence" value="ECO:0007669"/>
    <property type="project" value="TreeGrafter"/>
</dbReference>
<feature type="compositionally biased region" description="Low complexity" evidence="7">
    <location>
        <begin position="368"/>
        <end position="377"/>
    </location>
</feature>
<dbReference type="InterPro" id="IPR042081">
    <property type="entry name" value="RNA_2'-PTrans_C"/>
</dbReference>
<proteinExistence type="inferred from homology"/>
<dbReference type="Pfam" id="PF01885">
    <property type="entry name" value="PTS_2-RNA"/>
    <property type="match status" value="1"/>
</dbReference>
<comment type="similarity">
    <text evidence="2">Belongs to the KptA/TPT1 family.</text>
</comment>
<feature type="compositionally biased region" description="Basic and acidic residues" evidence="7">
    <location>
        <begin position="1428"/>
        <end position="1439"/>
    </location>
</feature>
<evidence type="ECO:0000256" key="4">
    <source>
        <dbReference type="ARBA" id="ARBA00022679"/>
    </source>
</evidence>
<gene>
    <name evidence="9" type="ORF">NLJ89_g3827</name>
</gene>
<dbReference type="InterPro" id="IPR042080">
    <property type="entry name" value="RNA_2'-PTrans_N"/>
</dbReference>
<feature type="compositionally biased region" description="Low complexity" evidence="7">
    <location>
        <begin position="39"/>
        <end position="52"/>
    </location>
</feature>
<feature type="compositionally biased region" description="Basic residues" evidence="7">
    <location>
        <begin position="662"/>
        <end position="675"/>
    </location>
</feature>
<evidence type="ECO:0000259" key="8">
    <source>
        <dbReference type="SMART" id="SM01312"/>
    </source>
</evidence>
<protein>
    <recommendedName>
        <fullName evidence="3">2'-phosphotransferase</fullName>
        <ecNumber evidence="3">2.7.1.160</ecNumber>
    </recommendedName>
</protein>
<reference evidence="9" key="1">
    <citation type="submission" date="2022-07" db="EMBL/GenBank/DDBJ databases">
        <title>Genome Sequence of Agrocybe chaxingu.</title>
        <authorList>
            <person name="Buettner E."/>
        </authorList>
    </citation>
    <scope>NUCLEOTIDE SEQUENCE</scope>
    <source>
        <strain evidence="9">MP-N11</strain>
    </source>
</reference>
<keyword evidence="10" id="KW-1185">Reference proteome</keyword>
<dbReference type="OrthoDB" id="128308at2759"/>
<dbReference type="SUPFAM" id="SSF56399">
    <property type="entry name" value="ADP-ribosylation"/>
    <property type="match status" value="1"/>
</dbReference>
<feature type="compositionally biased region" description="Basic residues" evidence="7">
    <location>
        <begin position="1265"/>
        <end position="1274"/>
    </location>
</feature>
<dbReference type="Proteomes" id="UP001148786">
    <property type="component" value="Unassembled WGS sequence"/>
</dbReference>
<feature type="compositionally biased region" description="Basic and acidic residues" evidence="7">
    <location>
        <begin position="753"/>
        <end position="763"/>
    </location>
</feature>
<organism evidence="9 10">
    <name type="scientific">Agrocybe chaxingu</name>
    <dbReference type="NCBI Taxonomy" id="84603"/>
    <lineage>
        <taxon>Eukaryota</taxon>
        <taxon>Fungi</taxon>
        <taxon>Dikarya</taxon>
        <taxon>Basidiomycota</taxon>
        <taxon>Agaricomycotina</taxon>
        <taxon>Agaricomycetes</taxon>
        <taxon>Agaricomycetidae</taxon>
        <taxon>Agaricales</taxon>
        <taxon>Agaricineae</taxon>
        <taxon>Strophariaceae</taxon>
        <taxon>Agrocybe</taxon>
    </lineage>
</organism>
<feature type="region of interest" description="Disordered" evidence="7">
    <location>
        <begin position="292"/>
        <end position="480"/>
    </location>
</feature>
<feature type="compositionally biased region" description="Polar residues" evidence="7">
    <location>
        <begin position="8"/>
        <end position="22"/>
    </location>
</feature>
<evidence type="ECO:0000256" key="1">
    <source>
        <dbReference type="ARBA" id="ARBA00003343"/>
    </source>
</evidence>
<dbReference type="Gene3D" id="3.20.170.30">
    <property type="match status" value="1"/>
</dbReference>
<feature type="compositionally biased region" description="Basic and acidic residues" evidence="7">
    <location>
        <begin position="471"/>
        <end position="480"/>
    </location>
</feature>
<feature type="compositionally biased region" description="Low complexity" evidence="7">
    <location>
        <begin position="1320"/>
        <end position="1342"/>
    </location>
</feature>
<dbReference type="SMART" id="SM01312">
    <property type="entry name" value="RTC4"/>
    <property type="match status" value="1"/>
</dbReference>
<feature type="compositionally biased region" description="Basic and acidic residues" evidence="7">
    <location>
        <begin position="1158"/>
        <end position="1168"/>
    </location>
</feature>
<feature type="compositionally biased region" description="Polar residues" evidence="7">
    <location>
        <begin position="330"/>
        <end position="341"/>
    </location>
</feature>
<dbReference type="PANTHER" id="PTHR12684">
    <property type="entry name" value="PUTATIVE PHOSPHOTRANSFERASE"/>
    <property type="match status" value="1"/>
</dbReference>
<sequence length="1516" mass="165693">MSDPPTDSVANLSITENDTSARPGTRQPKNKNKGKAKAEGNSAESQPQPKKNTGGGGSGGLKPNPSKSAKLRGMEKDAPEGEGLAMRKDGYVKVADLLDNPKLKALNLDLEAIKNLVRADAKKRYDLVLESPRGVKLEMFGAEPLVVPAVEVGVGAAAEGTAASSSEAAGDKKDGVWWIKANQGHSLKTVELELRPITSLKDIPTGVAVHGTNREAWKFISSEGLSKMKRNHIHLAQNVAGKNVVSGMRTSSHILIYIDVTKALDAGIKFWIRNNAMESLLGNLSKTGTTLENATTLRLPKRPRSQPLEDFAPTLCPGSSQRNGAYGAKGSSQSSTQSRIGNSKFKPALDTGSKHSGTRPSSKGTGGTTNKSTSGSSRPGTQEAKGSTVKKPQFRTFTGYVDADEEVSSSEDEMDLLSSQPGYSDDDCRVYRSSKSSEKTTSPKRGSSGNSWSAGFDAGTPRPKVGQNGKTKAEKKLTKEVDIDFTVETHYQHSHDPAILDQKSKNLQKLKISKVKKDAAGDPPASPSLPPSSSSTSLRRNKPPSKENSSSHARKEKPKFLDPPSRGRDDEAVALIAHTAASTISVIFEVNNKASSPWPKSLLGPQNPAPRPRAQRNTQTVTDLPSSQGSRSSFGQGGSQTRPALSMTDILDLSQSQGPSTSRRKSSQLQHRSRSRSRERSRELSPECEVRVVPQPFPNLSPTSSPSKPPCPAEFPLMSPLRESLEEEPRHKPKSSFARIPQAFPMSPPVSKDLQDDSGEKTRVKPSGTGKEKSLLSEEEDLPVVVKKRAGKGKEKEKDTRKAKGTIRVRKKLDPFPMSTQVLASIDSPSVPRARSPSGSTPPSKKRPSEDGSGDDRVSKKSRKYISELLRSPTRLPFEDEGDSITISPNVDPRTLCPYCDVPLPSSPSPLLLGILSDIKKKSTRDPRPSNPLGLKAPLAIFIAACQRHRFESQILPEAERKGWPKTIDWKRLGGRIGRMKSDLKALIEDPGEARKEGGDESEEEDDWDVVYSRDKGKKKVKSKKGAKERSIFWMEIMTEIKAKGLRAVAGVRGQFTNFEKAQPGYYGELGSVIIHQTLYNMFPPSEMEPHLIAPLTANEFVQRILVPEVALRLIMEDKNLDGEGGMQEALTILRDSSTYGVAMFPEDGGEWGGGGRKRGEADEEKMGVGDMIVMERARKRRKELEEEEEQERRASEAAKEREAAQEREKEARRKRRDRDRQEAASDVPSEPSKPPRPRPRPIAKGSSAMSVVAPRESEGDSKRRPMHITRSRSRSQSVASNRSHMDTDPASGIETSIEISDSDSDNAHRPTSEERRRSPSASESRPGPGSSKPSSTRSMSRGMERLGFESSGSNTSTKAVVDSKRMRSRSSSRVQMPKPQAREDTKMVVDDEDSDNDPVEFQRFTTPVSKRRGSSRQPTLEISSDEETPKAQPPRDVEDISPLRPLLRAKARSKGSQSSLIHFKQTHLGTTTASKPSRSSSKSSSTLEQKESYGWLLNAESSPSPPMRETTLTKR</sequence>
<feature type="region of interest" description="Disordered" evidence="7">
    <location>
        <begin position="594"/>
        <end position="864"/>
    </location>
</feature>
<dbReference type="InterPro" id="IPR028094">
    <property type="entry name" value="RTC4_C"/>
</dbReference>
<feature type="compositionally biased region" description="Basic and acidic residues" evidence="7">
    <location>
        <begin position="1191"/>
        <end position="1212"/>
    </location>
</feature>
<dbReference type="InterPro" id="IPR002745">
    <property type="entry name" value="Ptrans_KptA/Tpt1"/>
</dbReference>
<evidence type="ECO:0000256" key="7">
    <source>
        <dbReference type="SAM" id="MobiDB-lite"/>
    </source>
</evidence>
<feature type="compositionally biased region" description="Basic and acidic residues" evidence="7">
    <location>
        <begin position="1381"/>
        <end position="1390"/>
    </location>
</feature>
<dbReference type="EMBL" id="JANKHO010000295">
    <property type="protein sequence ID" value="KAJ3511915.1"/>
    <property type="molecule type" value="Genomic_DNA"/>
</dbReference>
<keyword evidence="5" id="KW-0520">NAD</keyword>
<evidence type="ECO:0000256" key="5">
    <source>
        <dbReference type="ARBA" id="ARBA00023027"/>
    </source>
</evidence>
<dbReference type="EC" id="2.7.1.160" evidence="3"/>
<evidence type="ECO:0000313" key="9">
    <source>
        <dbReference type="EMBL" id="KAJ3511915.1"/>
    </source>
</evidence>